<organism evidence="1 2">
    <name type="scientific">Plutella xylostella</name>
    <name type="common">Diamondback moth</name>
    <name type="synonym">Plutella maculipennis</name>
    <dbReference type="NCBI Taxonomy" id="51655"/>
    <lineage>
        <taxon>Eukaryota</taxon>
        <taxon>Metazoa</taxon>
        <taxon>Ecdysozoa</taxon>
        <taxon>Arthropoda</taxon>
        <taxon>Hexapoda</taxon>
        <taxon>Insecta</taxon>
        <taxon>Pterygota</taxon>
        <taxon>Neoptera</taxon>
        <taxon>Endopterygota</taxon>
        <taxon>Lepidoptera</taxon>
        <taxon>Glossata</taxon>
        <taxon>Ditrysia</taxon>
        <taxon>Yponomeutoidea</taxon>
        <taxon>Plutellidae</taxon>
        <taxon>Plutella</taxon>
    </lineage>
</organism>
<dbReference type="EMBL" id="JAHIBW010000032">
    <property type="protein sequence ID" value="KAG7295078.1"/>
    <property type="molecule type" value="Genomic_DNA"/>
</dbReference>
<name>A0ABQ7PQ14_PLUXY</name>
<proteinExistence type="predicted"/>
<reference evidence="1 2" key="1">
    <citation type="submission" date="2021-06" db="EMBL/GenBank/DDBJ databases">
        <title>A haploid diamondback moth (Plutella xylostella L.) genome assembly resolves 31 chromosomes and identifies a diamide resistance mutation.</title>
        <authorList>
            <person name="Ward C.M."/>
            <person name="Perry K.D."/>
            <person name="Baker G."/>
            <person name="Powis K."/>
            <person name="Heckel D.G."/>
            <person name="Baxter S.W."/>
        </authorList>
    </citation>
    <scope>NUCLEOTIDE SEQUENCE [LARGE SCALE GENOMIC DNA]</scope>
    <source>
        <strain evidence="1 2">LV</strain>
        <tissue evidence="1">Single pupa</tissue>
    </source>
</reference>
<evidence type="ECO:0000313" key="2">
    <source>
        <dbReference type="Proteomes" id="UP000823941"/>
    </source>
</evidence>
<dbReference type="Proteomes" id="UP000823941">
    <property type="component" value="Unassembled WGS sequence"/>
</dbReference>
<accession>A0ABQ7PQ14</accession>
<dbReference type="Pfam" id="PF05733">
    <property type="entry name" value="Tenui_N"/>
    <property type="match status" value="1"/>
</dbReference>
<protein>
    <submittedName>
        <fullName evidence="1">Uncharacterized protein</fullName>
    </submittedName>
</protein>
<dbReference type="InterPro" id="IPR009522">
    <property type="entry name" value="Capsid_Phlebovir/Tenuivir"/>
</dbReference>
<keyword evidence="2" id="KW-1185">Reference proteome</keyword>
<comment type="caution">
    <text evidence="1">The sequence shown here is derived from an EMBL/GenBank/DDBJ whole genome shotgun (WGS) entry which is preliminary data.</text>
</comment>
<sequence length="154" mass="17212">MSLFSQIFTNQHTKALFDTRALTNSVQTIINSFREHQTELLGLIAYSGFDVQKFRLKPVDEEHVTNEELVFCVMIFMVRGNNVTRILESTKDDDVKSQLINVRRKLDVKNSAAGKTTHVTLSRIAIAFPEITALLLDAAPDMPGAVSLESDDGE</sequence>
<evidence type="ECO:0000313" key="1">
    <source>
        <dbReference type="EMBL" id="KAG7295078.1"/>
    </source>
</evidence>
<gene>
    <name evidence="1" type="ORF">JYU34_022547</name>
</gene>